<feature type="binding site" evidence="7">
    <location>
        <position position="300"/>
    </location>
    <ligand>
        <name>Cu(2+)</name>
        <dbReference type="ChEBI" id="CHEBI:29036"/>
        <label>1</label>
        <note>catalytic</note>
    </ligand>
</feature>
<dbReference type="GO" id="GO:0016020">
    <property type="term" value="C:membrane"/>
    <property type="evidence" value="ECO:0007669"/>
    <property type="project" value="InterPro"/>
</dbReference>
<evidence type="ECO:0000259" key="12">
    <source>
        <dbReference type="Pfam" id="PF03712"/>
    </source>
</evidence>
<protein>
    <recommendedName>
        <fullName evidence="1">peptidylglycine monooxygenase</fullName>
        <ecNumber evidence="1">1.14.17.3</ecNumber>
    </recommendedName>
</protein>
<dbReference type="SUPFAM" id="SSF49742">
    <property type="entry name" value="PHM/PNGase F"/>
    <property type="match status" value="2"/>
</dbReference>
<name>A0A7S0KH71_9CHLO</name>
<comment type="cofactor">
    <cofactor evidence="7">
        <name>Cu(2+)</name>
        <dbReference type="ChEBI" id="CHEBI:29036"/>
    </cofactor>
    <text evidence="7">Binds 2 Cu(2+) ions per subunit.</text>
</comment>
<evidence type="ECO:0000259" key="11">
    <source>
        <dbReference type="Pfam" id="PF01082"/>
    </source>
</evidence>
<evidence type="ECO:0000256" key="3">
    <source>
        <dbReference type="ARBA" id="ARBA00022729"/>
    </source>
</evidence>
<sequence>MSPRAPRARTRWMARRAWVFALACAFGARVGRCDEALTLEMRTSDRRAIERDTYLYTSVDIPPGAFHVRRFEPVATQDVVHHMLLYGCARGAKAGLDKVIGGMFTSGARVETCEDGTTQALLFGWGKNAPPLHMPDDAGFRVGEGAFKALVLEVHYLETQSSDSTHESGLDVIISPGKPRLSASVLAWASYFELQPKREEELVMASCAYDKSRTLRAFSFRVHTHERGTSVWLERLVGGDSYRPVRLMERDPQLPQEFAALSPSEEFTIQSGDVLRVTCKFNTMNETAPVVAGFGASHEMCNMYIMVFSDEPQYLSCLGSNSTRISTFTIEAGDAATPVTDLTAVRAYEVKKSWPSMGGVGGVQATNDGSYVWMFHRGPNVWGNGEDPSKTMKTIAAKTVVRVDLYTGKVDKSFGANAFVMPHGLRIAPDGSMWLTDTALHQVFHYAADGELIRAFGSRGVKANGARGFCAPADVLILEDGSFVVADGYCNQRIARFDANGEYAGDFDFRGLASDVSVAHQLAYAPSRGEIALANRENATVVLFGASSGVRMQDPIDLSEYGKVYGLTYMASSIEGLRGYYALCWRRDGDGRAHLVRLFWPESSTVRALTSTPPNVYAWALPSDITTPHVVAVQSSKNGGTDAWGPGLTVHIASTTSGSSGNYRRFWLGSNDPKSRELGVRTHITAAADDDDAADDADDDADDVRFRASRPDAAASTARRILTTALAACACAGALLAHRAHRLRIARIADITAFDELDEATLPSAASSPIGGAADLERGRAPKPIRGAKKD</sequence>
<keyword evidence="2 7" id="KW-0479">Metal-binding</keyword>
<dbReference type="InterPro" id="IPR024548">
    <property type="entry name" value="Cu2_monoox_C"/>
</dbReference>
<feature type="domain" description="Copper type II ascorbate-dependent monooxygenase C-terminal" evidence="12">
    <location>
        <begin position="193"/>
        <end position="320"/>
    </location>
</feature>
<dbReference type="Gene3D" id="2.60.120.310">
    <property type="entry name" value="Copper type II, ascorbate-dependent monooxygenase, N-terminal domain"/>
    <property type="match status" value="1"/>
</dbReference>
<dbReference type="SUPFAM" id="SSF101898">
    <property type="entry name" value="NHL repeat"/>
    <property type="match status" value="1"/>
</dbReference>
<gene>
    <name evidence="13" type="ORF">OMED0929_LOCUS2579</name>
</gene>
<feature type="compositionally biased region" description="Basic residues" evidence="9">
    <location>
        <begin position="781"/>
        <end position="791"/>
    </location>
</feature>
<evidence type="ECO:0000256" key="1">
    <source>
        <dbReference type="ARBA" id="ARBA00012689"/>
    </source>
</evidence>
<organism evidence="13">
    <name type="scientific">Ostreococcus mediterraneus</name>
    <dbReference type="NCBI Taxonomy" id="1486918"/>
    <lineage>
        <taxon>Eukaryota</taxon>
        <taxon>Viridiplantae</taxon>
        <taxon>Chlorophyta</taxon>
        <taxon>Mamiellophyceae</taxon>
        <taxon>Mamiellales</taxon>
        <taxon>Bathycoccaceae</taxon>
        <taxon>Ostreococcus</taxon>
    </lineage>
</organism>
<feature type="disulfide bond" evidence="8">
    <location>
        <begin position="88"/>
        <end position="113"/>
    </location>
</feature>
<evidence type="ECO:0000313" key="13">
    <source>
        <dbReference type="EMBL" id="CAD8580019.1"/>
    </source>
</evidence>
<reference evidence="13" key="1">
    <citation type="submission" date="2021-01" db="EMBL/GenBank/DDBJ databases">
        <authorList>
            <person name="Corre E."/>
            <person name="Pelletier E."/>
            <person name="Niang G."/>
            <person name="Scheremetjew M."/>
            <person name="Finn R."/>
            <person name="Kale V."/>
            <person name="Holt S."/>
            <person name="Cochrane G."/>
            <person name="Meng A."/>
            <person name="Brown T."/>
            <person name="Cohen L."/>
        </authorList>
    </citation>
    <scope>NUCLEOTIDE SEQUENCE</scope>
    <source>
        <strain evidence="13">Clade-D-RCC2572</strain>
    </source>
</reference>
<dbReference type="PANTHER" id="PTHR10680">
    <property type="entry name" value="PEPTIDYL-GLYCINE ALPHA-AMIDATING MONOOXYGENASE"/>
    <property type="match status" value="1"/>
</dbReference>
<comment type="catalytic activity">
    <reaction evidence="6">
        <text>a [peptide]-C-terminal glycine + 2 L-ascorbate + O2 = a [peptide]-C-terminal (2S)-2-hydroxyglycine + 2 monodehydro-L-ascorbate radical + H2O</text>
        <dbReference type="Rhea" id="RHEA:21452"/>
        <dbReference type="Rhea" id="RHEA-COMP:13486"/>
        <dbReference type="Rhea" id="RHEA-COMP:15321"/>
        <dbReference type="ChEBI" id="CHEBI:15377"/>
        <dbReference type="ChEBI" id="CHEBI:15379"/>
        <dbReference type="ChEBI" id="CHEBI:38290"/>
        <dbReference type="ChEBI" id="CHEBI:59513"/>
        <dbReference type="ChEBI" id="CHEBI:137000"/>
        <dbReference type="ChEBI" id="CHEBI:142768"/>
        <dbReference type="EC" id="1.14.17.3"/>
    </reaction>
</comment>
<dbReference type="InterPro" id="IPR008977">
    <property type="entry name" value="PHM/PNGase_F_dom_sf"/>
</dbReference>
<dbReference type="EMBL" id="HBEW01003143">
    <property type="protein sequence ID" value="CAD8580019.1"/>
    <property type="molecule type" value="Transcribed_RNA"/>
</dbReference>
<evidence type="ECO:0000256" key="4">
    <source>
        <dbReference type="ARBA" id="ARBA00023157"/>
    </source>
</evidence>
<dbReference type="GO" id="GO:0005507">
    <property type="term" value="F:copper ion binding"/>
    <property type="evidence" value="ECO:0007669"/>
    <property type="project" value="InterPro"/>
</dbReference>
<dbReference type="InterPro" id="IPR000323">
    <property type="entry name" value="Cu2_ascorb_mOase_N"/>
</dbReference>
<evidence type="ECO:0000256" key="8">
    <source>
        <dbReference type="PIRSR" id="PIRSR600720-3"/>
    </source>
</evidence>
<dbReference type="Gene3D" id="2.120.10.30">
    <property type="entry name" value="TolB, C-terminal domain"/>
    <property type="match status" value="1"/>
</dbReference>
<evidence type="ECO:0000256" key="10">
    <source>
        <dbReference type="SAM" id="SignalP"/>
    </source>
</evidence>
<feature type="binding site" evidence="7">
    <location>
        <position position="81"/>
    </location>
    <ligand>
        <name>Cu(2+)</name>
        <dbReference type="ChEBI" id="CHEBI:29036"/>
        <label>1</label>
        <note>catalytic</note>
    </ligand>
</feature>
<dbReference type="PRINTS" id="PR00790">
    <property type="entry name" value="PAMONOXGNASE"/>
</dbReference>
<dbReference type="InterPro" id="IPR014784">
    <property type="entry name" value="Cu2_ascorb_mOase-like_C"/>
</dbReference>
<dbReference type="InterPro" id="IPR036939">
    <property type="entry name" value="Cu2_ascorb_mOase_N_sf"/>
</dbReference>
<dbReference type="Pfam" id="PF01082">
    <property type="entry name" value="Cu2_monooxygen"/>
    <property type="match status" value="1"/>
</dbReference>
<feature type="domain" description="Copper type II ascorbate-dependent monooxygenase N-terminal" evidence="11">
    <location>
        <begin position="50"/>
        <end position="160"/>
    </location>
</feature>
<feature type="signal peptide" evidence="10">
    <location>
        <begin position="1"/>
        <end position="33"/>
    </location>
</feature>
<dbReference type="EC" id="1.14.17.3" evidence="1"/>
<accession>A0A7S0KH71</accession>
<dbReference type="GO" id="GO:0004504">
    <property type="term" value="F:peptidylglycine monooxygenase activity"/>
    <property type="evidence" value="ECO:0007669"/>
    <property type="project" value="UniProtKB-EC"/>
</dbReference>
<dbReference type="Gene3D" id="2.60.120.230">
    <property type="match status" value="1"/>
</dbReference>
<dbReference type="AlphaFoldDB" id="A0A7S0KH71"/>
<keyword evidence="3 10" id="KW-0732">Signal</keyword>
<feature type="disulfide bond" evidence="8">
    <location>
        <begin position="279"/>
        <end position="301"/>
    </location>
</feature>
<feature type="binding site" evidence="7">
    <location>
        <position position="82"/>
    </location>
    <ligand>
        <name>Cu(2+)</name>
        <dbReference type="ChEBI" id="CHEBI:29036"/>
        <label>1</label>
        <note>catalytic</note>
    </ligand>
</feature>
<dbReference type="PANTHER" id="PTHR10680:SF14">
    <property type="entry name" value="PEPTIDYL-GLYCINE ALPHA-AMIDATING MONOOXYGENASE"/>
    <property type="match status" value="1"/>
</dbReference>
<keyword evidence="5" id="KW-0325">Glycoprotein</keyword>
<feature type="region of interest" description="Disordered" evidence="9">
    <location>
        <begin position="763"/>
        <end position="791"/>
    </location>
</feature>
<dbReference type="GO" id="GO:0006518">
    <property type="term" value="P:peptide metabolic process"/>
    <property type="evidence" value="ECO:0007669"/>
    <property type="project" value="InterPro"/>
</dbReference>
<evidence type="ECO:0000256" key="5">
    <source>
        <dbReference type="ARBA" id="ARBA00023180"/>
    </source>
</evidence>
<feature type="binding site" evidence="7">
    <location>
        <position position="223"/>
    </location>
    <ligand>
        <name>Cu(2+)</name>
        <dbReference type="ChEBI" id="CHEBI:29036"/>
        <label>1</label>
        <note>catalytic</note>
    </ligand>
</feature>
<dbReference type="InterPro" id="IPR000720">
    <property type="entry name" value="PHM/PAL"/>
</dbReference>
<proteinExistence type="predicted"/>
<feature type="binding site" evidence="7">
    <location>
        <position position="155"/>
    </location>
    <ligand>
        <name>Cu(2+)</name>
        <dbReference type="ChEBI" id="CHEBI:29036"/>
        <label>1</label>
        <note>catalytic</note>
    </ligand>
</feature>
<keyword evidence="7" id="KW-0186">Copper</keyword>
<evidence type="ECO:0000256" key="6">
    <source>
        <dbReference type="ARBA" id="ARBA00048431"/>
    </source>
</evidence>
<evidence type="ECO:0000256" key="9">
    <source>
        <dbReference type="SAM" id="MobiDB-lite"/>
    </source>
</evidence>
<dbReference type="Pfam" id="PF03712">
    <property type="entry name" value="Cu2_monoox_C"/>
    <property type="match status" value="1"/>
</dbReference>
<keyword evidence="4 8" id="KW-1015">Disulfide bond</keyword>
<feature type="chain" id="PRO_5030583245" description="peptidylglycine monooxygenase" evidence="10">
    <location>
        <begin position="34"/>
        <end position="791"/>
    </location>
</feature>
<dbReference type="InterPro" id="IPR011042">
    <property type="entry name" value="6-blade_b-propeller_TolB-like"/>
</dbReference>
<feature type="binding site" evidence="7">
    <location>
        <position position="225"/>
    </location>
    <ligand>
        <name>Cu(2+)</name>
        <dbReference type="ChEBI" id="CHEBI:29036"/>
        <label>1</label>
        <note>catalytic</note>
    </ligand>
</feature>
<evidence type="ECO:0000256" key="2">
    <source>
        <dbReference type="ARBA" id="ARBA00022723"/>
    </source>
</evidence>
<feature type="compositionally biased region" description="Low complexity" evidence="9">
    <location>
        <begin position="763"/>
        <end position="774"/>
    </location>
</feature>
<evidence type="ECO:0000256" key="7">
    <source>
        <dbReference type="PIRSR" id="PIRSR600720-2"/>
    </source>
</evidence>